<accession>N2A0J6</accession>
<dbReference type="Pfam" id="PF17767">
    <property type="entry name" value="NAPRTase_N"/>
    <property type="match status" value="1"/>
</dbReference>
<dbReference type="OrthoDB" id="9770610at2"/>
<evidence type="ECO:0000256" key="7">
    <source>
        <dbReference type="ARBA" id="ARBA00022679"/>
    </source>
</evidence>
<keyword evidence="6 9" id="KW-0662">Pyridine nucleotide biosynthesis</keyword>
<dbReference type="STRING" id="1235802.C823_05845"/>
<dbReference type="InterPro" id="IPR036068">
    <property type="entry name" value="Nicotinate_pribotase-like_C"/>
</dbReference>
<dbReference type="EC" id="6.3.4.21" evidence="3 9"/>
<keyword evidence="7 9" id="KW-0808">Transferase</keyword>
<dbReference type="InterPro" id="IPR007229">
    <property type="entry name" value="Nic_PRibTrfase-Fam"/>
</dbReference>
<proteinExistence type="inferred from homology"/>
<evidence type="ECO:0000256" key="4">
    <source>
        <dbReference type="ARBA" id="ARBA00022553"/>
    </source>
</evidence>
<evidence type="ECO:0000259" key="10">
    <source>
        <dbReference type="Pfam" id="PF04095"/>
    </source>
</evidence>
<comment type="similarity">
    <text evidence="2 9">Belongs to the NAPRTase family.</text>
</comment>
<comment type="PTM">
    <text evidence="9">Transiently phosphorylated on a His residue during the reaction cycle. Phosphorylation strongly increases the affinity for substrates and increases the rate of nicotinate D-ribonucleotide production. Dephosphorylation regenerates the low-affinity form of the enzyme, leading to product release.</text>
</comment>
<comment type="function">
    <text evidence="9">Catalyzes the first step in the biosynthesis of NAD from nicotinic acid, the ATP-dependent synthesis of beta-nicotinate D-ribonucleotide from nicotinate and 5-phospho-D-ribose 1-phosphate.</text>
</comment>
<dbReference type="NCBIfam" id="TIGR01513">
    <property type="entry name" value="NAPRTase_put"/>
    <property type="match status" value="1"/>
</dbReference>
<keyword evidence="4" id="KW-0597">Phosphoprotein</keyword>
<dbReference type="CDD" id="cd01570">
    <property type="entry name" value="NAPRTase_A"/>
    <property type="match status" value="1"/>
</dbReference>
<dbReference type="eggNOG" id="COG1488">
    <property type="taxonomic scope" value="Bacteria"/>
</dbReference>
<dbReference type="SUPFAM" id="SSF54675">
    <property type="entry name" value="Nicotinate/Quinolinate PRTase N-terminal domain-like"/>
    <property type="match status" value="1"/>
</dbReference>
<dbReference type="GO" id="GO:0004516">
    <property type="term" value="F:nicotinate phosphoribosyltransferase activity"/>
    <property type="evidence" value="ECO:0007669"/>
    <property type="project" value="UniProtKB-UniRule"/>
</dbReference>
<evidence type="ECO:0000256" key="8">
    <source>
        <dbReference type="ARBA" id="ARBA00048668"/>
    </source>
</evidence>
<dbReference type="PANTHER" id="PTHR11098">
    <property type="entry name" value="NICOTINATE PHOSPHORIBOSYLTRANSFERASE"/>
    <property type="match status" value="1"/>
</dbReference>
<dbReference type="Gene3D" id="3.20.140.10">
    <property type="entry name" value="nicotinate phosphoribosyltransferase"/>
    <property type="match status" value="1"/>
</dbReference>
<dbReference type="PANTHER" id="PTHR11098:SF1">
    <property type="entry name" value="NICOTINATE PHOSPHORIBOSYLTRANSFERASE"/>
    <property type="match status" value="1"/>
</dbReference>
<dbReference type="Pfam" id="PF04095">
    <property type="entry name" value="NAPRTase"/>
    <property type="match status" value="1"/>
</dbReference>
<dbReference type="Proteomes" id="UP000012589">
    <property type="component" value="Unassembled WGS sequence"/>
</dbReference>
<dbReference type="AlphaFoldDB" id="N2A0J6"/>
<feature type="domain" description="Nicotinate phosphoribosyltransferase N-terminal" evidence="11">
    <location>
        <begin position="11"/>
        <end position="134"/>
    </location>
</feature>
<evidence type="ECO:0000259" key="11">
    <source>
        <dbReference type="Pfam" id="PF17767"/>
    </source>
</evidence>
<dbReference type="HOGENOM" id="CLU_025154_2_1_9"/>
<dbReference type="Gene3D" id="3.20.20.70">
    <property type="entry name" value="Aldolase class I"/>
    <property type="match status" value="1"/>
</dbReference>
<evidence type="ECO:0000256" key="9">
    <source>
        <dbReference type="RuleBase" id="RU365100"/>
    </source>
</evidence>
<dbReference type="PIRSF" id="PIRSF000484">
    <property type="entry name" value="NAPRT"/>
    <property type="match status" value="1"/>
</dbReference>
<dbReference type="InterPro" id="IPR006405">
    <property type="entry name" value="Nic_PRibTrfase_pncB"/>
</dbReference>
<keyword evidence="5 9" id="KW-0436">Ligase</keyword>
<name>N2A0J6_9FIRM</name>
<dbReference type="InterPro" id="IPR041525">
    <property type="entry name" value="N/Namide_PRibTrfase"/>
</dbReference>
<evidence type="ECO:0000313" key="14">
    <source>
        <dbReference type="Proteomes" id="UP000012589"/>
    </source>
</evidence>
<comment type="catalytic activity">
    <reaction evidence="8 9">
        <text>5-phospho-alpha-D-ribose 1-diphosphate + nicotinate + ATP + H2O = nicotinate beta-D-ribonucleotide + ADP + phosphate + diphosphate</text>
        <dbReference type="Rhea" id="RHEA:36163"/>
        <dbReference type="ChEBI" id="CHEBI:15377"/>
        <dbReference type="ChEBI" id="CHEBI:30616"/>
        <dbReference type="ChEBI" id="CHEBI:32544"/>
        <dbReference type="ChEBI" id="CHEBI:33019"/>
        <dbReference type="ChEBI" id="CHEBI:43474"/>
        <dbReference type="ChEBI" id="CHEBI:57502"/>
        <dbReference type="ChEBI" id="CHEBI:58017"/>
        <dbReference type="ChEBI" id="CHEBI:456216"/>
        <dbReference type="EC" id="6.3.4.21"/>
    </reaction>
</comment>
<dbReference type="EMBL" id="AQFT01000191">
    <property type="protein sequence ID" value="EMZ18084.1"/>
    <property type="molecule type" value="Genomic_DNA"/>
</dbReference>
<dbReference type="NCBIfam" id="NF009131">
    <property type="entry name" value="PRK12484.1"/>
    <property type="match status" value="1"/>
</dbReference>
<evidence type="ECO:0000259" key="12">
    <source>
        <dbReference type="Pfam" id="PF17956"/>
    </source>
</evidence>
<dbReference type="Pfam" id="PF17956">
    <property type="entry name" value="NAPRTase_C"/>
    <property type="match status" value="1"/>
</dbReference>
<evidence type="ECO:0000256" key="5">
    <source>
        <dbReference type="ARBA" id="ARBA00022598"/>
    </source>
</evidence>
<evidence type="ECO:0000256" key="6">
    <source>
        <dbReference type="ARBA" id="ARBA00022642"/>
    </source>
</evidence>
<organism evidence="13 14">
    <name type="scientific">Eubacterium plexicaudatum ASF492</name>
    <dbReference type="NCBI Taxonomy" id="1235802"/>
    <lineage>
        <taxon>Bacteria</taxon>
        <taxon>Bacillati</taxon>
        <taxon>Bacillota</taxon>
        <taxon>Clostridia</taxon>
        <taxon>Eubacteriales</taxon>
        <taxon>Eubacteriaceae</taxon>
        <taxon>Eubacterium</taxon>
    </lineage>
</organism>
<keyword evidence="14" id="KW-1185">Reference proteome</keyword>
<feature type="domain" description="Nicotinate phosphoribosyltransferase C-terminal" evidence="12">
    <location>
        <begin position="363"/>
        <end position="470"/>
    </location>
</feature>
<dbReference type="InterPro" id="IPR040727">
    <property type="entry name" value="NAPRTase_N"/>
</dbReference>
<dbReference type="GO" id="GO:0034355">
    <property type="term" value="P:NAD+ biosynthetic process via the salvage pathway"/>
    <property type="evidence" value="ECO:0007669"/>
    <property type="project" value="TreeGrafter"/>
</dbReference>
<dbReference type="InterPro" id="IPR013785">
    <property type="entry name" value="Aldolase_TIM"/>
</dbReference>
<keyword evidence="13" id="KW-0328">Glycosyltransferase</keyword>
<evidence type="ECO:0000313" key="13">
    <source>
        <dbReference type="EMBL" id="EMZ18084.1"/>
    </source>
</evidence>
<sequence>MQHNERNLSMVMDFYEMTMSNGYFNDQNQNAKVAFDIFYRKNPDKAGFSIFAGLEQIIEYIMNLHFEEDDISYLREQKLFSEEFLAYLKEISFQGDLYAFPEGTIMYPNEPILTVIAPLIDAQLIETAILLEINHQSLIATKTRRIVKAAKGRTVSDFGARRAHNMDAAVYGARAAYIGGAIGTATVLAGKMFDIPISGTMAHSWVMYFKDEYTAFRKYAQTYPDATVLLVDTYDVLESGVPNAIRIAKDILEPMGKRLKGIRLDSGDLAYLSKRARTMLDQAGLHDCKIVVSNSLDEYTITSILDQGGCIDSFGVGERLITSKSEPVFGAVYKIVAVEEKGVFQPRIKISENTEKITNPGLKKVYRIYDQEGNAIADLLAKADQTLDFSKSLRYVDPVKPWKNRFFENCTAKELQIPIFKNGKLVYEKPSINEIAAYVRQQLENEIWEEEQRFENPHNHYMDMTPELYEEKMNLLYEARIE</sequence>
<feature type="domain" description="Nicotinate/nicotinamide phosphoribosyltransferase" evidence="10">
    <location>
        <begin position="155"/>
        <end position="337"/>
    </location>
</feature>
<dbReference type="InterPro" id="IPR041619">
    <property type="entry name" value="NAPRTase_C"/>
</dbReference>
<evidence type="ECO:0000256" key="2">
    <source>
        <dbReference type="ARBA" id="ARBA00010897"/>
    </source>
</evidence>
<evidence type="ECO:0000256" key="1">
    <source>
        <dbReference type="ARBA" id="ARBA00004952"/>
    </source>
</evidence>
<dbReference type="NCBIfam" id="NF006695">
    <property type="entry name" value="PRK09243.1-2"/>
    <property type="match status" value="1"/>
</dbReference>
<dbReference type="SUPFAM" id="SSF51690">
    <property type="entry name" value="Nicotinate/Quinolinate PRTase C-terminal domain-like"/>
    <property type="match status" value="1"/>
</dbReference>
<comment type="pathway">
    <text evidence="1 9">Cofactor biosynthesis; NAD(+) biosynthesis; nicotinate D-ribonucleotide from nicotinate: step 1/1.</text>
</comment>
<dbReference type="PATRIC" id="fig|1235802.3.peg.6178"/>
<dbReference type="FunFam" id="3.20.20.70:FF:000076">
    <property type="entry name" value="Nicotinate phosphoribosyltransferase"/>
    <property type="match status" value="1"/>
</dbReference>
<reference evidence="13 14" key="1">
    <citation type="journal article" date="2014" name="Genome Announc.">
        <title>Draft genome sequences of the altered schaedler flora, a defined bacterial community from gnotobiotic mice.</title>
        <authorList>
            <person name="Wannemuehler M.J."/>
            <person name="Overstreet A.M."/>
            <person name="Ward D.V."/>
            <person name="Phillips G.J."/>
        </authorList>
    </citation>
    <scope>NUCLEOTIDE SEQUENCE [LARGE SCALE GENOMIC DNA]</scope>
    <source>
        <strain evidence="13 14">ASF492</strain>
    </source>
</reference>
<dbReference type="GO" id="GO:0005829">
    <property type="term" value="C:cytosol"/>
    <property type="evidence" value="ECO:0007669"/>
    <property type="project" value="TreeGrafter"/>
</dbReference>
<comment type="caution">
    <text evidence="13">The sequence shown here is derived from an EMBL/GenBank/DDBJ whole genome shotgun (WGS) entry which is preliminary data.</text>
</comment>
<evidence type="ECO:0000256" key="3">
    <source>
        <dbReference type="ARBA" id="ARBA00013236"/>
    </source>
</evidence>
<protein>
    <recommendedName>
        <fullName evidence="3 9">Nicotinate phosphoribosyltransferase</fullName>
        <ecNumber evidence="3 9">6.3.4.21</ecNumber>
    </recommendedName>
</protein>
<dbReference type="GO" id="GO:0047280">
    <property type="term" value="F:nicotinamide phosphoribosyltransferase activity"/>
    <property type="evidence" value="ECO:0007669"/>
    <property type="project" value="UniProtKB-ARBA"/>
</dbReference>
<dbReference type="UniPathway" id="UPA00253">
    <property type="reaction ID" value="UER00457"/>
</dbReference>
<gene>
    <name evidence="13" type="ORF">C823_05845</name>
</gene>